<reference evidence="2" key="1">
    <citation type="submission" date="2021-04" db="EMBL/GenBank/DDBJ databases">
        <title>Phylogenetic analysis of Acidobacteriaceae.</title>
        <authorList>
            <person name="Qiu L."/>
            <person name="Zhang Q."/>
        </authorList>
    </citation>
    <scope>NUCLEOTIDE SEQUENCE</scope>
    <source>
        <strain evidence="2">DSM 25168</strain>
    </source>
</reference>
<protein>
    <submittedName>
        <fullName evidence="2">NmrA family NAD(P)-binding protein</fullName>
    </submittedName>
</protein>
<evidence type="ECO:0000313" key="2">
    <source>
        <dbReference type="EMBL" id="UWZ82813.1"/>
    </source>
</evidence>
<keyword evidence="3" id="KW-1185">Reference proteome</keyword>
<evidence type="ECO:0000313" key="3">
    <source>
        <dbReference type="Proteomes" id="UP001059380"/>
    </source>
</evidence>
<gene>
    <name evidence="2" type="ORF">MOP44_19865</name>
</gene>
<dbReference type="Pfam" id="PF13460">
    <property type="entry name" value="NAD_binding_10"/>
    <property type="match status" value="1"/>
</dbReference>
<dbReference type="PANTHER" id="PTHR43162:SF1">
    <property type="entry name" value="PRESTALK A DIFFERENTIATION PROTEIN A"/>
    <property type="match status" value="1"/>
</dbReference>
<dbReference type="Proteomes" id="UP001059380">
    <property type="component" value="Chromosome"/>
</dbReference>
<proteinExistence type="predicted"/>
<evidence type="ECO:0000259" key="1">
    <source>
        <dbReference type="Pfam" id="PF13460"/>
    </source>
</evidence>
<feature type="domain" description="NAD(P)-binding" evidence="1">
    <location>
        <begin position="15"/>
        <end position="109"/>
    </location>
</feature>
<dbReference type="EMBL" id="CP093313">
    <property type="protein sequence ID" value="UWZ82813.1"/>
    <property type="molecule type" value="Genomic_DNA"/>
</dbReference>
<dbReference type="InterPro" id="IPR036291">
    <property type="entry name" value="NAD(P)-bd_dom_sf"/>
</dbReference>
<dbReference type="KEGG" id="orp:MOP44_19865"/>
<dbReference type="SUPFAM" id="SSF51735">
    <property type="entry name" value="NAD(P)-binding Rossmann-fold domains"/>
    <property type="match status" value="1"/>
</dbReference>
<dbReference type="Gene3D" id="3.40.50.720">
    <property type="entry name" value="NAD(P)-binding Rossmann-like Domain"/>
    <property type="match status" value="1"/>
</dbReference>
<dbReference type="AlphaFoldDB" id="A0A9J7BNS9"/>
<dbReference type="InterPro" id="IPR051604">
    <property type="entry name" value="Ergot_Alk_Oxidoreductase"/>
</dbReference>
<sequence>MPNPVLVTGAAGGQQGASGRHVASHLLERGIPVRAFVRTVDHRADALRKEGAEIFVGDLLNPVSVHEAMKDVRRAYFTYPVADGLMEAATMFAALARSHGLELVVNNSQFQDTPDDKFIRDLVGAPTRRNLQHRLTDRVFDWADIGAVHVQAPPYYENVRALVNRTVSEKDTIFLPWGNGDAVFPLAGGEDVAWVAATLLANNAPPSQRVYPLVNEALTVQQIVQTLSKVLGRPINYVSITDEQWANSVKERINPHAVDHLSRLWSYFRTREHQARPTDVIRKVTGRNPQRLEEFFRANIEFFAPVN</sequence>
<dbReference type="RefSeq" id="WP_260792052.1">
    <property type="nucleotide sequence ID" value="NZ_CP093313.1"/>
</dbReference>
<accession>A0A9J7BNS9</accession>
<dbReference type="PANTHER" id="PTHR43162">
    <property type="match status" value="1"/>
</dbReference>
<name>A0A9J7BNS9_9BACT</name>
<dbReference type="InterPro" id="IPR016040">
    <property type="entry name" value="NAD(P)-bd_dom"/>
</dbReference>
<organism evidence="2 3">
    <name type="scientific">Occallatibacter riparius</name>
    <dbReference type="NCBI Taxonomy" id="1002689"/>
    <lineage>
        <taxon>Bacteria</taxon>
        <taxon>Pseudomonadati</taxon>
        <taxon>Acidobacteriota</taxon>
        <taxon>Terriglobia</taxon>
        <taxon>Terriglobales</taxon>
        <taxon>Acidobacteriaceae</taxon>
        <taxon>Occallatibacter</taxon>
    </lineage>
</organism>